<dbReference type="PANTHER" id="PTHR43695">
    <property type="entry name" value="PUTATIVE (AFU_ORTHOLOGUE AFUA_2G17250)-RELATED"/>
    <property type="match status" value="1"/>
</dbReference>
<sequence>MDEMLIARSKVPSQSEQANIHHSSRVLASSRLISLLRVFPPTIIDSSSLVSQILVTPLSQRYFTDKKVRETLSAQSQATIAAAKSGDFAWIDLHAESMKYLNSIGEAEANTLSPLEKDKPHLSPKGTKVFGKMGTDLIAVKVPGLKEVFVR</sequence>
<dbReference type="GO" id="GO:0016787">
    <property type="term" value="F:hydrolase activity"/>
    <property type="evidence" value="ECO:0007669"/>
    <property type="project" value="InterPro"/>
</dbReference>
<evidence type="ECO:0000313" key="1">
    <source>
        <dbReference type="EMBL" id="TID16577.1"/>
    </source>
</evidence>
<gene>
    <name evidence="1" type="ORF">E6O75_ATG11695</name>
</gene>
<protein>
    <submittedName>
        <fullName evidence="1">F-actin-capping protein subunit beta</fullName>
    </submittedName>
</protein>
<dbReference type="PANTHER" id="PTHR43695:SF2">
    <property type="entry name" value="PUTATIVE (AFU_ORTHOLOGUE AFUA_2G17250)-RELATED"/>
    <property type="match status" value="1"/>
</dbReference>
<dbReference type="STRING" id="86259.A0A4Z1P7Q9"/>
<reference evidence="1 2" key="1">
    <citation type="submission" date="2019-04" db="EMBL/GenBank/DDBJ databases">
        <title>High contiguity whole genome sequence and gene annotation resource for two Venturia nashicola isolates.</title>
        <authorList>
            <person name="Prokchorchik M."/>
            <person name="Won K."/>
            <person name="Lee Y."/>
            <person name="Choi E.D."/>
            <person name="Segonzac C."/>
            <person name="Sohn K.H."/>
        </authorList>
    </citation>
    <scope>NUCLEOTIDE SEQUENCE [LARGE SCALE GENOMIC DNA]</scope>
    <source>
        <strain evidence="1 2">PRI2</strain>
    </source>
</reference>
<dbReference type="Gene3D" id="3.40.50.1110">
    <property type="entry name" value="SGNH hydrolase"/>
    <property type="match status" value="1"/>
</dbReference>
<name>A0A4Z1P7Q9_9PEZI</name>
<accession>A0A4Z1P7Q9</accession>
<keyword evidence="2" id="KW-1185">Reference proteome</keyword>
<dbReference type="EMBL" id="SNSC02000018">
    <property type="protein sequence ID" value="TID16577.1"/>
    <property type="molecule type" value="Genomic_DNA"/>
</dbReference>
<dbReference type="Proteomes" id="UP000298493">
    <property type="component" value="Unassembled WGS sequence"/>
</dbReference>
<evidence type="ECO:0000313" key="2">
    <source>
        <dbReference type="Proteomes" id="UP000298493"/>
    </source>
</evidence>
<dbReference type="InterPro" id="IPR036514">
    <property type="entry name" value="SGNH_hydro_sf"/>
</dbReference>
<organism evidence="1 2">
    <name type="scientific">Venturia nashicola</name>
    <dbReference type="NCBI Taxonomy" id="86259"/>
    <lineage>
        <taxon>Eukaryota</taxon>
        <taxon>Fungi</taxon>
        <taxon>Dikarya</taxon>
        <taxon>Ascomycota</taxon>
        <taxon>Pezizomycotina</taxon>
        <taxon>Dothideomycetes</taxon>
        <taxon>Pleosporomycetidae</taxon>
        <taxon>Venturiales</taxon>
        <taxon>Venturiaceae</taxon>
        <taxon>Venturia</taxon>
    </lineage>
</organism>
<dbReference type="AlphaFoldDB" id="A0A4Z1P7Q9"/>
<dbReference type="InterPro" id="IPR037459">
    <property type="entry name" value="RhgT-like"/>
</dbReference>
<dbReference type="SUPFAM" id="SSF52266">
    <property type="entry name" value="SGNH hydrolase"/>
    <property type="match status" value="1"/>
</dbReference>
<proteinExistence type="predicted"/>
<comment type="caution">
    <text evidence="1">The sequence shown here is derived from an EMBL/GenBank/DDBJ whole genome shotgun (WGS) entry which is preliminary data.</text>
</comment>